<evidence type="ECO:0000313" key="3">
    <source>
        <dbReference type="Proteomes" id="UP000657918"/>
    </source>
</evidence>
<evidence type="ECO:0000256" key="1">
    <source>
        <dbReference type="SAM" id="MobiDB-lite"/>
    </source>
</evidence>
<dbReference type="Proteomes" id="UP000657918">
    <property type="component" value="Chromosome 16"/>
</dbReference>
<feature type="region of interest" description="Disordered" evidence="1">
    <location>
        <begin position="1"/>
        <end position="26"/>
    </location>
</feature>
<dbReference type="AlphaFoldDB" id="A0A835J6P6"/>
<protein>
    <submittedName>
        <fullName evidence="2">Uncharacterized protein</fullName>
    </submittedName>
</protein>
<accession>A0A835J6P6</accession>
<name>A0A835J6P6_9ROSI</name>
<organism evidence="2 3">
    <name type="scientific">Salix dunnii</name>
    <dbReference type="NCBI Taxonomy" id="1413687"/>
    <lineage>
        <taxon>Eukaryota</taxon>
        <taxon>Viridiplantae</taxon>
        <taxon>Streptophyta</taxon>
        <taxon>Embryophyta</taxon>
        <taxon>Tracheophyta</taxon>
        <taxon>Spermatophyta</taxon>
        <taxon>Magnoliopsida</taxon>
        <taxon>eudicotyledons</taxon>
        <taxon>Gunneridae</taxon>
        <taxon>Pentapetalae</taxon>
        <taxon>rosids</taxon>
        <taxon>fabids</taxon>
        <taxon>Malpighiales</taxon>
        <taxon>Salicaceae</taxon>
        <taxon>Saliceae</taxon>
        <taxon>Salix</taxon>
    </lineage>
</organism>
<keyword evidence="3" id="KW-1185">Reference proteome</keyword>
<dbReference type="OrthoDB" id="860291at2759"/>
<sequence>MDGISRTDGMLDRIEPAPNRPGRPVKETKLDSVVRDCDCSTGVRDMLWYSADSSFSSTSYLHVSWDNPSSSCFNGAASEIEDKIENGIIACPEEELMVGQLGRANANRNPRSGILALDIICFFELGHGTGITRRIIKVKRDEGRLVWFGLWNGRD</sequence>
<gene>
    <name evidence="2" type="ORF">SADUNF_Sadunf16G0029600</name>
</gene>
<comment type="caution">
    <text evidence="2">The sequence shown here is derived from an EMBL/GenBank/DDBJ whole genome shotgun (WGS) entry which is preliminary data.</text>
</comment>
<reference evidence="2 3" key="1">
    <citation type="submission" date="2020-10" db="EMBL/GenBank/DDBJ databases">
        <title>Plant Genome Project.</title>
        <authorList>
            <person name="Zhang R.-G."/>
        </authorList>
    </citation>
    <scope>NUCLEOTIDE SEQUENCE [LARGE SCALE GENOMIC DNA]</scope>
    <source>
        <strain evidence="2">FAFU-HL-1</strain>
        <tissue evidence="2">Leaf</tissue>
    </source>
</reference>
<dbReference type="EMBL" id="JADGMS010000016">
    <property type="protein sequence ID" value="KAF9664543.1"/>
    <property type="molecule type" value="Genomic_DNA"/>
</dbReference>
<evidence type="ECO:0000313" key="2">
    <source>
        <dbReference type="EMBL" id="KAF9664543.1"/>
    </source>
</evidence>
<proteinExistence type="predicted"/>